<name>A0A928VQ70_9CYAN</name>
<gene>
    <name evidence="2" type="ORF">IQ266_12325</name>
</gene>
<comment type="caution">
    <text evidence="2">The sequence shown here is derived from an EMBL/GenBank/DDBJ whole genome shotgun (WGS) entry which is preliminary data.</text>
</comment>
<evidence type="ECO:0000256" key="1">
    <source>
        <dbReference type="SAM" id="SignalP"/>
    </source>
</evidence>
<sequence length="170" mass="19782">MQKFLSLLLSIVLLTGCATSAKDPSRHAPDTVALAKLLPVLEKNKVTNFHYQDWCKLLSYKRGSFVKTPEPDYCRAQPSETPKAFSTKAEADFEQMWQQVKLTRSGVYVISDIRYDAAGKIVYAEFDCTHEFVRQRYVYEPGYKLAADLPHERWNTKINANWYYVREDWN</sequence>
<keyword evidence="1" id="KW-0732">Signal</keyword>
<proteinExistence type="predicted"/>
<dbReference type="PROSITE" id="PS51257">
    <property type="entry name" value="PROKAR_LIPOPROTEIN"/>
    <property type="match status" value="1"/>
</dbReference>
<dbReference type="Proteomes" id="UP000625316">
    <property type="component" value="Unassembled WGS sequence"/>
</dbReference>
<keyword evidence="3" id="KW-1185">Reference proteome</keyword>
<evidence type="ECO:0000313" key="2">
    <source>
        <dbReference type="EMBL" id="MBE9030517.1"/>
    </source>
</evidence>
<accession>A0A928VQ70</accession>
<evidence type="ECO:0008006" key="4">
    <source>
        <dbReference type="Google" id="ProtNLM"/>
    </source>
</evidence>
<feature type="signal peptide" evidence="1">
    <location>
        <begin position="1"/>
        <end position="21"/>
    </location>
</feature>
<evidence type="ECO:0000313" key="3">
    <source>
        <dbReference type="Proteomes" id="UP000625316"/>
    </source>
</evidence>
<reference evidence="2" key="1">
    <citation type="submission" date="2020-10" db="EMBL/GenBank/DDBJ databases">
        <authorList>
            <person name="Castelo-Branco R."/>
            <person name="Eusebio N."/>
            <person name="Adriana R."/>
            <person name="Vieira A."/>
            <person name="Brugerolle De Fraissinette N."/>
            <person name="Rezende De Castro R."/>
            <person name="Schneider M.P."/>
            <person name="Vasconcelos V."/>
            <person name="Leao P.N."/>
        </authorList>
    </citation>
    <scope>NUCLEOTIDE SEQUENCE</scope>
    <source>
        <strain evidence="2">LEGE 11480</strain>
    </source>
</reference>
<feature type="chain" id="PRO_5036874878" description="Lipoprotein" evidence="1">
    <location>
        <begin position="22"/>
        <end position="170"/>
    </location>
</feature>
<organism evidence="2 3">
    <name type="scientific">Romeriopsis navalis LEGE 11480</name>
    <dbReference type="NCBI Taxonomy" id="2777977"/>
    <lineage>
        <taxon>Bacteria</taxon>
        <taxon>Bacillati</taxon>
        <taxon>Cyanobacteriota</taxon>
        <taxon>Cyanophyceae</taxon>
        <taxon>Leptolyngbyales</taxon>
        <taxon>Leptolyngbyaceae</taxon>
        <taxon>Romeriopsis</taxon>
        <taxon>Romeriopsis navalis</taxon>
    </lineage>
</organism>
<dbReference type="EMBL" id="JADEXQ010000037">
    <property type="protein sequence ID" value="MBE9030517.1"/>
    <property type="molecule type" value="Genomic_DNA"/>
</dbReference>
<dbReference type="RefSeq" id="WP_264325344.1">
    <property type="nucleotide sequence ID" value="NZ_JADEXQ010000037.1"/>
</dbReference>
<dbReference type="AlphaFoldDB" id="A0A928VQ70"/>
<protein>
    <recommendedName>
        <fullName evidence="4">Lipoprotein</fullName>
    </recommendedName>
</protein>